<gene>
    <name evidence="1" type="ORF">EV664_101211</name>
</gene>
<accession>A0A4R6FXW0</accession>
<evidence type="ECO:0000313" key="1">
    <source>
        <dbReference type="EMBL" id="TDN86637.1"/>
    </source>
</evidence>
<dbReference type="Pfam" id="PF22391">
    <property type="entry name" value="DUF6975"/>
    <property type="match status" value="1"/>
</dbReference>
<dbReference type="RefSeq" id="WP_133493837.1">
    <property type="nucleotide sequence ID" value="NZ_BMLU01000001.1"/>
</dbReference>
<dbReference type="Proteomes" id="UP000295493">
    <property type="component" value="Unassembled WGS sequence"/>
</dbReference>
<evidence type="ECO:0000313" key="2">
    <source>
        <dbReference type="Proteomes" id="UP000295493"/>
    </source>
</evidence>
<comment type="caution">
    <text evidence="1">The sequence shown here is derived from an EMBL/GenBank/DDBJ whole genome shotgun (WGS) entry which is preliminary data.</text>
</comment>
<organism evidence="1 2">
    <name type="scientific">Stakelama pacifica</name>
    <dbReference type="NCBI Taxonomy" id="517720"/>
    <lineage>
        <taxon>Bacteria</taxon>
        <taxon>Pseudomonadati</taxon>
        <taxon>Pseudomonadota</taxon>
        <taxon>Alphaproteobacteria</taxon>
        <taxon>Sphingomonadales</taxon>
        <taxon>Sphingomonadaceae</taxon>
        <taxon>Stakelama</taxon>
    </lineage>
</organism>
<dbReference type="InterPro" id="IPR054248">
    <property type="entry name" value="DUF6975"/>
</dbReference>
<protein>
    <submittedName>
        <fullName evidence="1">Uncharacterized protein</fullName>
    </submittedName>
</protein>
<proteinExistence type="predicted"/>
<dbReference type="EMBL" id="SNWD01000001">
    <property type="protein sequence ID" value="TDN86637.1"/>
    <property type="molecule type" value="Genomic_DNA"/>
</dbReference>
<dbReference type="OrthoDB" id="7468483at2"/>
<keyword evidence="2" id="KW-1185">Reference proteome</keyword>
<reference evidence="1 2" key="1">
    <citation type="submission" date="2019-03" db="EMBL/GenBank/DDBJ databases">
        <title>Genomic Encyclopedia of Type Strains, Phase IV (KMG-IV): sequencing the most valuable type-strain genomes for metagenomic binning, comparative biology and taxonomic classification.</title>
        <authorList>
            <person name="Goeker M."/>
        </authorList>
    </citation>
    <scope>NUCLEOTIDE SEQUENCE [LARGE SCALE GENOMIC DNA]</scope>
    <source>
        <strain evidence="1 2">DSM 25059</strain>
    </source>
</reference>
<name>A0A4R6FXW0_9SPHN</name>
<sequence>MPAQSNNLPPSDAIWAILCDLDRSEGSGAHRFVRHLADPAAPMSDIADAVHCLCVIHGNHPGLFDLATENPGPEAVRNWLQAAAAHFHEERVLLVTLVAAAGPPRGTPGSAEAEATVAGQRHALEILARSDRTGCAIGAAMGLALEWRAIRHALDHAAGRLDVTPAPLNLPDETETRAMLHTLAPDSAVERAILFGYRQLLAQHRGLWDLLQARAEARNRT</sequence>
<dbReference type="AlphaFoldDB" id="A0A4R6FXW0"/>